<dbReference type="Pfam" id="PF25973">
    <property type="entry name" value="BSH_CzcB"/>
    <property type="match status" value="1"/>
</dbReference>
<dbReference type="AlphaFoldDB" id="A0A8A4TEC9"/>
<dbReference type="GO" id="GO:0015562">
    <property type="term" value="F:efflux transmembrane transporter activity"/>
    <property type="evidence" value="ECO:0007669"/>
    <property type="project" value="TreeGrafter"/>
</dbReference>
<keyword evidence="4" id="KW-0812">Transmembrane</keyword>
<gene>
    <name evidence="8" type="ORF">J3U87_22280</name>
</gene>
<feature type="region of interest" description="Disordered" evidence="3">
    <location>
        <begin position="389"/>
        <end position="409"/>
    </location>
</feature>
<evidence type="ECO:0000256" key="2">
    <source>
        <dbReference type="SAM" id="Coils"/>
    </source>
</evidence>
<dbReference type="InterPro" id="IPR006143">
    <property type="entry name" value="RND_pump_MFP"/>
</dbReference>
<dbReference type="SUPFAM" id="SSF111369">
    <property type="entry name" value="HlyD-like secretion proteins"/>
    <property type="match status" value="1"/>
</dbReference>
<dbReference type="NCBIfam" id="TIGR01730">
    <property type="entry name" value="RND_mfp"/>
    <property type="match status" value="1"/>
</dbReference>
<feature type="transmembrane region" description="Helical" evidence="4">
    <location>
        <begin position="26"/>
        <end position="44"/>
    </location>
</feature>
<evidence type="ECO:0000259" key="7">
    <source>
        <dbReference type="Pfam" id="PF25989"/>
    </source>
</evidence>
<dbReference type="RefSeq" id="WP_237377971.1">
    <property type="nucleotide sequence ID" value="NZ_CP071793.1"/>
</dbReference>
<dbReference type="PANTHER" id="PTHR30469:SF38">
    <property type="entry name" value="HLYD FAMILY SECRETION PROTEIN"/>
    <property type="match status" value="1"/>
</dbReference>
<dbReference type="Gene3D" id="2.40.420.20">
    <property type="match status" value="1"/>
</dbReference>
<keyword evidence="9" id="KW-1185">Reference proteome</keyword>
<evidence type="ECO:0000313" key="9">
    <source>
        <dbReference type="Proteomes" id="UP000663929"/>
    </source>
</evidence>
<evidence type="ECO:0000256" key="4">
    <source>
        <dbReference type="SAM" id="Phobius"/>
    </source>
</evidence>
<feature type="domain" description="YknX-like C-terminal permuted SH3-like" evidence="7">
    <location>
        <begin position="340"/>
        <end position="404"/>
    </location>
</feature>
<name>A0A8A4TEC9_SULCO</name>
<evidence type="ECO:0000256" key="1">
    <source>
        <dbReference type="ARBA" id="ARBA00009477"/>
    </source>
</evidence>
<dbReference type="KEGG" id="scor:J3U87_22280"/>
<comment type="similarity">
    <text evidence="1">Belongs to the membrane fusion protein (MFP) (TC 8.A.1) family.</text>
</comment>
<keyword evidence="4" id="KW-0472">Membrane</keyword>
<dbReference type="GO" id="GO:1990281">
    <property type="term" value="C:efflux pump complex"/>
    <property type="evidence" value="ECO:0007669"/>
    <property type="project" value="TreeGrafter"/>
</dbReference>
<feature type="domain" description="CzcB-like barrel-sandwich hybrid" evidence="6">
    <location>
        <begin position="81"/>
        <end position="226"/>
    </location>
</feature>
<proteinExistence type="inferred from homology"/>
<sequence>MALEKDKLDALRIDNEAWRDSSSTKWIWLALVLAAVAGTLYFFWQRQPEKIQVSTALVRTETSSRQTTVLNASGYVTARRKATVSAKITGKVTEVLIEEGMEVRVGQILARLEDVNLVATLNLAEAQLQAARAALAETEVRIAQAKRDLQRSSNLLDKHVGDEATVDTDRANLEALKARIAAQRSEVAVAERQVALAEQNLDDTIIRAPFSGVVISKDAQPGEMISPVSAGGGFTRTGIGTLVDMGSLEIEVDVNESYINRVSPDQPVEAVLDAYPDWTIPARVLAIVPTADRQRATVRVRIGLDRTDPRILPDMGVKVAFAEPDRDREAASQAPRTVTLIPQKAVRRDGDATVVFVLNRQRAERRSISLGDRRGSDVVVMRGLNAGERVITDGPPDLKDGQELQETSP</sequence>
<accession>A0A8A4TEC9</accession>
<reference evidence="8" key="1">
    <citation type="submission" date="2021-03" db="EMBL/GenBank/DDBJ databases">
        <title>Acanthopleuribacteraceae sp. M133.</title>
        <authorList>
            <person name="Wang G."/>
        </authorList>
    </citation>
    <scope>NUCLEOTIDE SEQUENCE</scope>
    <source>
        <strain evidence="8">M133</strain>
    </source>
</reference>
<dbReference type="Proteomes" id="UP000663929">
    <property type="component" value="Chromosome"/>
</dbReference>
<evidence type="ECO:0000259" key="6">
    <source>
        <dbReference type="Pfam" id="PF25973"/>
    </source>
</evidence>
<dbReference type="Gene3D" id="2.40.50.100">
    <property type="match status" value="1"/>
</dbReference>
<dbReference type="Gene3D" id="1.10.287.470">
    <property type="entry name" value="Helix hairpin bin"/>
    <property type="match status" value="1"/>
</dbReference>
<keyword evidence="4" id="KW-1133">Transmembrane helix</keyword>
<dbReference type="Gene3D" id="2.40.30.170">
    <property type="match status" value="1"/>
</dbReference>
<dbReference type="EMBL" id="CP071793">
    <property type="protein sequence ID" value="QTD48316.1"/>
    <property type="molecule type" value="Genomic_DNA"/>
</dbReference>
<dbReference type="InterPro" id="IPR058637">
    <property type="entry name" value="YknX-like_C"/>
</dbReference>
<dbReference type="InterPro" id="IPR058647">
    <property type="entry name" value="BSH_CzcB-like"/>
</dbReference>
<evidence type="ECO:0000259" key="5">
    <source>
        <dbReference type="Pfam" id="PF25954"/>
    </source>
</evidence>
<feature type="coiled-coil region" evidence="2">
    <location>
        <begin position="121"/>
        <end position="207"/>
    </location>
</feature>
<dbReference type="Pfam" id="PF25954">
    <property type="entry name" value="Beta-barrel_RND_2"/>
    <property type="match status" value="1"/>
</dbReference>
<organism evidence="8 9">
    <name type="scientific">Sulfidibacter corallicola</name>
    <dbReference type="NCBI Taxonomy" id="2818388"/>
    <lineage>
        <taxon>Bacteria</taxon>
        <taxon>Pseudomonadati</taxon>
        <taxon>Acidobacteriota</taxon>
        <taxon>Holophagae</taxon>
        <taxon>Acanthopleuribacterales</taxon>
        <taxon>Acanthopleuribacteraceae</taxon>
        <taxon>Sulfidibacter</taxon>
    </lineage>
</organism>
<dbReference type="InterPro" id="IPR058792">
    <property type="entry name" value="Beta-barrel_RND_2"/>
</dbReference>
<dbReference type="PANTHER" id="PTHR30469">
    <property type="entry name" value="MULTIDRUG RESISTANCE PROTEIN MDTA"/>
    <property type="match status" value="1"/>
</dbReference>
<dbReference type="Pfam" id="PF25989">
    <property type="entry name" value="YknX_C"/>
    <property type="match status" value="1"/>
</dbReference>
<feature type="domain" description="CusB-like beta-barrel" evidence="5">
    <location>
        <begin position="250"/>
        <end position="323"/>
    </location>
</feature>
<protein>
    <submittedName>
        <fullName evidence="8">Efflux RND transporter periplasmic adaptor subunit</fullName>
    </submittedName>
</protein>
<evidence type="ECO:0000313" key="8">
    <source>
        <dbReference type="EMBL" id="QTD48316.1"/>
    </source>
</evidence>
<keyword evidence="2" id="KW-0175">Coiled coil</keyword>
<evidence type="ECO:0000256" key="3">
    <source>
        <dbReference type="SAM" id="MobiDB-lite"/>
    </source>
</evidence>